<feature type="domain" description="C2H2-type" evidence="13">
    <location>
        <begin position="25"/>
        <end position="52"/>
    </location>
</feature>
<feature type="domain" description="C2H2-type" evidence="13">
    <location>
        <begin position="155"/>
        <end position="182"/>
    </location>
</feature>
<evidence type="ECO:0000256" key="2">
    <source>
        <dbReference type="ARBA" id="ARBA00006991"/>
    </source>
</evidence>
<reference evidence="14" key="2">
    <citation type="submission" date="2023-05" db="EMBL/GenBank/DDBJ databases">
        <authorList>
            <person name="Fouks B."/>
        </authorList>
    </citation>
    <scope>NUCLEOTIDE SEQUENCE</scope>
    <source>
        <strain evidence="14">Stay&amp;Tobe</strain>
        <tissue evidence="14">Testes</tissue>
    </source>
</reference>
<dbReference type="PANTHER" id="PTHR24376">
    <property type="entry name" value="ZINC FINGER PROTEIN"/>
    <property type="match status" value="1"/>
</dbReference>
<feature type="compositionally biased region" description="Low complexity" evidence="12">
    <location>
        <begin position="253"/>
        <end position="263"/>
    </location>
</feature>
<gene>
    <name evidence="14" type="ORF">L9F63_023955</name>
</gene>
<dbReference type="PROSITE" id="PS00028">
    <property type="entry name" value="ZINC_FINGER_C2H2_1"/>
    <property type="match status" value="8"/>
</dbReference>
<dbReference type="GO" id="GO:0008270">
    <property type="term" value="F:zinc ion binding"/>
    <property type="evidence" value="ECO:0007669"/>
    <property type="project" value="UniProtKB-KW"/>
</dbReference>
<dbReference type="GO" id="GO:0005634">
    <property type="term" value="C:nucleus"/>
    <property type="evidence" value="ECO:0007669"/>
    <property type="project" value="UniProtKB-SubCell"/>
</dbReference>
<evidence type="ECO:0000256" key="12">
    <source>
        <dbReference type="SAM" id="MobiDB-lite"/>
    </source>
</evidence>
<dbReference type="EMBL" id="JASPKZ010008117">
    <property type="protein sequence ID" value="KAJ9580867.1"/>
    <property type="molecule type" value="Genomic_DNA"/>
</dbReference>
<feature type="region of interest" description="Disordered" evidence="12">
    <location>
        <begin position="235"/>
        <end position="267"/>
    </location>
</feature>
<feature type="non-terminal residue" evidence="14">
    <location>
        <position position="1"/>
    </location>
</feature>
<comment type="caution">
    <text evidence="14">The sequence shown here is derived from an EMBL/GenBank/DDBJ whole genome shotgun (WGS) entry which is preliminary data.</text>
</comment>
<keyword evidence="15" id="KW-1185">Reference proteome</keyword>
<evidence type="ECO:0000313" key="14">
    <source>
        <dbReference type="EMBL" id="KAJ9580867.1"/>
    </source>
</evidence>
<accession>A0AAD7ZIB5</accession>
<name>A0AAD7ZIB5_DIPPU</name>
<sequence>HMWLSIYYKWSLKRHMAIHSEERPLKCCICNAMFRNDQLLRRHIKLHEPREKKGKLVATNPLQPRGRRRAAVIRLTAEETLVLAQQPLDNATSVSEKVLIASAAEKDRISELKDPDLQYNMEPLHPNQCKYCPKSFRKPSDLVRHIRIHTGEKPYQCACCNKCFTVKSTLDSHLKTHGGQKLFACHVCGCSFSTKGSLKVHMRLHTGAKPFKCPLCEMRFRTSGHRKAHLITHMKHGDGKVGSQLSARRSKQAAEQETQQQEQGDIEKQVTGLVNSSAELVTESMTQITLDPATLNSLEAFNPASLLTTADGSQVMGNFQLQLSESLQIAGVDPSGTLQLATTQALQLDEALLQQLQASNIIIQATTADGTVEDVQTLDGQQQTTTDGGDDISAVRFEIHTDENGQIINFHPTSISEDITSRAGNEITFNLTGGLDMEVVEDQTENSRFHVTESRKTVRSAVSGQKDKEDASTSDDFLLFHDCATCGKHFSKPSQLERHTRIHTGERPFACRICTKTFNQKNALNTHMKSHTGERPFPCPYCNYSFTQKGNLKTHIRRAHQFSSLELPASITISPVTTAVTPASGRSLLKPKHQQPAFASLTASADIVSDKPLDLGDLFPQMKSTTSADP</sequence>
<dbReference type="FunFam" id="3.30.160.60:FF:002349">
    <property type="entry name" value="Zinc finger and BTB domain-containing 40"/>
    <property type="match status" value="1"/>
</dbReference>
<feature type="domain" description="C2H2-type" evidence="13">
    <location>
        <begin position="481"/>
        <end position="508"/>
    </location>
</feature>
<evidence type="ECO:0000256" key="6">
    <source>
        <dbReference type="ARBA" id="ARBA00022833"/>
    </source>
</evidence>
<comment type="similarity">
    <text evidence="2">Belongs to the krueppel C2H2-type zinc-finger protein family.</text>
</comment>
<keyword evidence="9" id="KW-0804">Transcription</keyword>
<dbReference type="GO" id="GO:0003677">
    <property type="term" value="F:DNA binding"/>
    <property type="evidence" value="ECO:0007669"/>
    <property type="project" value="UniProtKB-KW"/>
</dbReference>
<comment type="subcellular location">
    <subcellularLocation>
        <location evidence="1">Nucleus</location>
    </subcellularLocation>
</comment>
<evidence type="ECO:0000256" key="9">
    <source>
        <dbReference type="ARBA" id="ARBA00023163"/>
    </source>
</evidence>
<evidence type="ECO:0000313" key="15">
    <source>
        <dbReference type="Proteomes" id="UP001233999"/>
    </source>
</evidence>
<feature type="domain" description="C2H2-type" evidence="13">
    <location>
        <begin position="127"/>
        <end position="154"/>
    </location>
</feature>
<keyword evidence="3" id="KW-0479">Metal-binding</keyword>
<evidence type="ECO:0000256" key="8">
    <source>
        <dbReference type="ARBA" id="ARBA00023125"/>
    </source>
</evidence>
<evidence type="ECO:0000259" key="13">
    <source>
        <dbReference type="PROSITE" id="PS50157"/>
    </source>
</evidence>
<evidence type="ECO:0000256" key="10">
    <source>
        <dbReference type="ARBA" id="ARBA00023242"/>
    </source>
</evidence>
<evidence type="ECO:0000256" key="5">
    <source>
        <dbReference type="ARBA" id="ARBA00022771"/>
    </source>
</evidence>
<evidence type="ECO:0000256" key="1">
    <source>
        <dbReference type="ARBA" id="ARBA00004123"/>
    </source>
</evidence>
<dbReference type="Proteomes" id="UP001233999">
    <property type="component" value="Unassembled WGS sequence"/>
</dbReference>
<dbReference type="InterPro" id="IPR013087">
    <property type="entry name" value="Znf_C2H2_type"/>
</dbReference>
<evidence type="ECO:0000256" key="11">
    <source>
        <dbReference type="PROSITE-ProRule" id="PRU00042"/>
    </source>
</evidence>
<dbReference type="Pfam" id="PF13894">
    <property type="entry name" value="zf-C2H2_4"/>
    <property type="match status" value="1"/>
</dbReference>
<evidence type="ECO:0000256" key="3">
    <source>
        <dbReference type="ARBA" id="ARBA00022723"/>
    </source>
</evidence>
<dbReference type="AlphaFoldDB" id="A0AAD7ZIB5"/>
<organism evidence="14 15">
    <name type="scientific">Diploptera punctata</name>
    <name type="common">Pacific beetle cockroach</name>
    <dbReference type="NCBI Taxonomy" id="6984"/>
    <lineage>
        <taxon>Eukaryota</taxon>
        <taxon>Metazoa</taxon>
        <taxon>Ecdysozoa</taxon>
        <taxon>Arthropoda</taxon>
        <taxon>Hexapoda</taxon>
        <taxon>Insecta</taxon>
        <taxon>Pterygota</taxon>
        <taxon>Neoptera</taxon>
        <taxon>Polyneoptera</taxon>
        <taxon>Dictyoptera</taxon>
        <taxon>Blattodea</taxon>
        <taxon>Blaberoidea</taxon>
        <taxon>Blaberidae</taxon>
        <taxon>Diplopterinae</taxon>
        <taxon>Diploptera</taxon>
    </lineage>
</organism>
<dbReference type="SMART" id="SM00355">
    <property type="entry name" value="ZnF_C2H2"/>
    <property type="match status" value="8"/>
</dbReference>
<protein>
    <recommendedName>
        <fullName evidence="13">C2H2-type domain-containing protein</fullName>
    </recommendedName>
</protein>
<dbReference type="FunFam" id="3.30.160.60:FF:001818">
    <property type="entry name" value="GDNF-inducible zinc finger protein 1 isoform X1"/>
    <property type="match status" value="1"/>
</dbReference>
<dbReference type="FunFam" id="3.30.160.60:FF:000573">
    <property type="entry name" value="Putative zinc finger protein 236"/>
    <property type="match status" value="1"/>
</dbReference>
<keyword evidence="10" id="KW-0539">Nucleus</keyword>
<keyword evidence="4" id="KW-0677">Repeat</keyword>
<dbReference type="FunFam" id="3.30.160.60:FF:000624">
    <property type="entry name" value="zinc finger protein 697"/>
    <property type="match status" value="1"/>
</dbReference>
<feature type="domain" description="C2H2-type" evidence="13">
    <location>
        <begin position="509"/>
        <end position="536"/>
    </location>
</feature>
<evidence type="ECO:0000256" key="4">
    <source>
        <dbReference type="ARBA" id="ARBA00022737"/>
    </source>
</evidence>
<keyword evidence="7" id="KW-0805">Transcription regulation</keyword>
<keyword evidence="5 11" id="KW-0863">Zinc-finger</keyword>
<dbReference type="InterPro" id="IPR036236">
    <property type="entry name" value="Znf_C2H2_sf"/>
</dbReference>
<feature type="domain" description="C2H2-type" evidence="13">
    <location>
        <begin position="183"/>
        <end position="210"/>
    </location>
</feature>
<dbReference type="PROSITE" id="PS50157">
    <property type="entry name" value="ZINC_FINGER_C2H2_2"/>
    <property type="match status" value="7"/>
</dbReference>
<keyword evidence="6" id="KW-0862">Zinc</keyword>
<dbReference type="FunFam" id="3.30.160.60:FF:001115">
    <property type="entry name" value="Zinc finger protein 236"/>
    <property type="match status" value="1"/>
</dbReference>
<dbReference type="PANTHER" id="PTHR24376:SF235">
    <property type="entry name" value="C2H2-TYPE DOMAIN-CONTAINING PROTEIN"/>
    <property type="match status" value="1"/>
</dbReference>
<keyword evidence="8" id="KW-0238">DNA-binding</keyword>
<proteinExistence type="inferred from homology"/>
<feature type="domain" description="C2H2-type" evidence="13">
    <location>
        <begin position="537"/>
        <end position="560"/>
    </location>
</feature>
<dbReference type="Pfam" id="PF00096">
    <property type="entry name" value="zf-C2H2"/>
    <property type="match status" value="5"/>
</dbReference>
<evidence type="ECO:0000256" key="7">
    <source>
        <dbReference type="ARBA" id="ARBA00023015"/>
    </source>
</evidence>
<dbReference type="Gene3D" id="3.30.160.60">
    <property type="entry name" value="Classic Zinc Finger"/>
    <property type="match status" value="8"/>
</dbReference>
<dbReference type="FunFam" id="3.30.160.60:FF:000075">
    <property type="entry name" value="Putative zinc finger protein 536"/>
    <property type="match status" value="1"/>
</dbReference>
<dbReference type="FunFam" id="3.30.160.60:FF:000301">
    <property type="entry name" value="Zinc finger protein 236"/>
    <property type="match status" value="1"/>
</dbReference>
<reference evidence="14" key="1">
    <citation type="journal article" date="2023" name="IScience">
        <title>Live-bearing cockroach genome reveals convergent evolutionary mechanisms linked to viviparity in insects and beyond.</title>
        <authorList>
            <person name="Fouks B."/>
            <person name="Harrison M.C."/>
            <person name="Mikhailova A.A."/>
            <person name="Marchal E."/>
            <person name="English S."/>
            <person name="Carruthers M."/>
            <person name="Jennings E.C."/>
            <person name="Chiamaka E.L."/>
            <person name="Frigard R.A."/>
            <person name="Pippel M."/>
            <person name="Attardo G.M."/>
            <person name="Benoit J.B."/>
            <person name="Bornberg-Bauer E."/>
            <person name="Tobe S.S."/>
        </authorList>
    </citation>
    <scope>NUCLEOTIDE SEQUENCE</scope>
    <source>
        <strain evidence="14">Stay&amp;Tobe</strain>
    </source>
</reference>
<dbReference type="SUPFAM" id="SSF57667">
    <property type="entry name" value="beta-beta-alpha zinc fingers"/>
    <property type="match status" value="5"/>
</dbReference>